<comment type="caution">
    <text evidence="2">The sequence shown here is derived from an EMBL/GenBank/DDBJ whole genome shotgun (WGS) entry which is preliminary data.</text>
</comment>
<dbReference type="SUPFAM" id="SSF47954">
    <property type="entry name" value="Cyclin-like"/>
    <property type="match status" value="1"/>
</dbReference>
<dbReference type="GeneID" id="54780381"/>
<sequence>MSLIQKSTPIPSPNDSLHNRMSPKTSSTSSAAGSGGLSATMCQSSMPKAQTFDPFLVPYVKQTFIHSGFNHTDVVLKTSRAQDHDFFSRYLVQPPTRDKFSRLALKKSPYNRYLSQVKQSQAPVPSVSPPRTSPRKTEVIQPPTPAVVIPLPRNFMECPLGDLISLMGRMMASLIKVNDKQVPVEISHPLPETQTTTNSLLTRYHSRSPPNISTTKYLSRLVKFNNFNPATLLTSIYYIDLLSHQYQPYFTLNSWTVHRFLLVATMIAQKSMEDFFYTNDHYAKVGGVAISELNCLELDFLARVDWRCVPVKSVDGSSSIKHAQDVLSLYYNQLIELMGKNTASEPGSASHYVQADEDNFVTSYADDDDEVDDDDGVAEDDEFDDCGECPSPMLYQPVGSKHNNDSRGYISGTFSPHLKRRYPED</sequence>
<evidence type="ECO:0000313" key="3">
    <source>
        <dbReference type="Proteomes" id="UP000449547"/>
    </source>
</evidence>
<accession>A0A642UVU5</accession>
<dbReference type="GO" id="GO:0019901">
    <property type="term" value="F:protein kinase binding"/>
    <property type="evidence" value="ECO:0007669"/>
    <property type="project" value="InterPro"/>
</dbReference>
<dbReference type="CDD" id="cd20558">
    <property type="entry name" value="CYCLIN_ScPCL7-like"/>
    <property type="match status" value="1"/>
</dbReference>
<gene>
    <name evidence="2" type="ORF">DIURU_001728</name>
</gene>
<dbReference type="EMBL" id="SWFT01000050">
    <property type="protein sequence ID" value="KAA8905300.1"/>
    <property type="molecule type" value="Genomic_DNA"/>
</dbReference>
<evidence type="ECO:0000313" key="2">
    <source>
        <dbReference type="EMBL" id="KAA8905300.1"/>
    </source>
</evidence>
<feature type="region of interest" description="Disordered" evidence="1">
    <location>
        <begin position="364"/>
        <end position="425"/>
    </location>
</feature>
<feature type="region of interest" description="Disordered" evidence="1">
    <location>
        <begin position="116"/>
        <end position="139"/>
    </location>
</feature>
<dbReference type="Gene3D" id="1.10.472.10">
    <property type="entry name" value="Cyclin-like"/>
    <property type="match status" value="1"/>
</dbReference>
<organism evidence="2 3">
    <name type="scientific">Diutina rugosa</name>
    <name type="common">Yeast</name>
    <name type="synonym">Candida rugosa</name>
    <dbReference type="NCBI Taxonomy" id="5481"/>
    <lineage>
        <taxon>Eukaryota</taxon>
        <taxon>Fungi</taxon>
        <taxon>Dikarya</taxon>
        <taxon>Ascomycota</taxon>
        <taxon>Saccharomycotina</taxon>
        <taxon>Pichiomycetes</taxon>
        <taxon>Debaryomycetaceae</taxon>
        <taxon>Diutina</taxon>
    </lineage>
</organism>
<dbReference type="AlphaFoldDB" id="A0A642UVU5"/>
<dbReference type="OMA" id="TRFHSKT"/>
<feature type="compositionally biased region" description="Acidic residues" evidence="1">
    <location>
        <begin position="364"/>
        <end position="387"/>
    </location>
</feature>
<protein>
    <recommendedName>
        <fullName evidence="4">Cyclin-like domain-containing protein</fullName>
    </recommendedName>
</protein>
<dbReference type="OrthoDB" id="337735at2759"/>
<dbReference type="Proteomes" id="UP000449547">
    <property type="component" value="Unassembled WGS sequence"/>
</dbReference>
<feature type="compositionally biased region" description="Low complexity" evidence="1">
    <location>
        <begin position="25"/>
        <end position="40"/>
    </location>
</feature>
<dbReference type="GO" id="GO:0005634">
    <property type="term" value="C:nucleus"/>
    <property type="evidence" value="ECO:0007669"/>
    <property type="project" value="TreeGrafter"/>
</dbReference>
<proteinExistence type="predicted"/>
<evidence type="ECO:0000256" key="1">
    <source>
        <dbReference type="SAM" id="MobiDB-lite"/>
    </source>
</evidence>
<dbReference type="RefSeq" id="XP_034013686.1">
    <property type="nucleotide sequence ID" value="XM_034154303.1"/>
</dbReference>
<evidence type="ECO:0008006" key="4">
    <source>
        <dbReference type="Google" id="ProtNLM"/>
    </source>
</evidence>
<dbReference type="Pfam" id="PF08613">
    <property type="entry name" value="Cyclin"/>
    <property type="match status" value="1"/>
</dbReference>
<feature type="compositionally biased region" description="Polar residues" evidence="1">
    <location>
        <begin position="1"/>
        <end position="16"/>
    </location>
</feature>
<feature type="region of interest" description="Disordered" evidence="1">
    <location>
        <begin position="1"/>
        <end position="40"/>
    </location>
</feature>
<feature type="compositionally biased region" description="Low complexity" evidence="1">
    <location>
        <begin position="116"/>
        <end position="125"/>
    </location>
</feature>
<dbReference type="PANTHER" id="PTHR15615:SF117">
    <property type="entry name" value="PHO85 CYCLIN PHO80"/>
    <property type="match status" value="1"/>
</dbReference>
<dbReference type="InterPro" id="IPR013922">
    <property type="entry name" value="Cyclin_PHO80-like"/>
</dbReference>
<dbReference type="VEuPathDB" id="FungiDB:DIURU_001728"/>
<dbReference type="GO" id="GO:0016538">
    <property type="term" value="F:cyclin-dependent protein serine/threonine kinase regulator activity"/>
    <property type="evidence" value="ECO:0007669"/>
    <property type="project" value="TreeGrafter"/>
</dbReference>
<keyword evidence="3" id="KW-1185">Reference proteome</keyword>
<dbReference type="PANTHER" id="PTHR15615">
    <property type="match status" value="1"/>
</dbReference>
<dbReference type="InterPro" id="IPR036915">
    <property type="entry name" value="Cyclin-like_sf"/>
</dbReference>
<reference evidence="2 3" key="1">
    <citation type="submission" date="2019-07" db="EMBL/GenBank/DDBJ databases">
        <title>Genome assembly of two rare yeast pathogens: Diutina rugosa and Trichomonascus ciferrii.</title>
        <authorList>
            <person name="Mixao V."/>
            <person name="Saus E."/>
            <person name="Hansen A."/>
            <person name="Lass-Flor C."/>
            <person name="Gabaldon T."/>
        </authorList>
    </citation>
    <scope>NUCLEOTIDE SEQUENCE [LARGE SCALE GENOMIC DNA]</scope>
    <source>
        <strain evidence="2 3">CBS 613</strain>
    </source>
</reference>
<name>A0A642UVU5_DIURU</name>
<dbReference type="GO" id="GO:0000307">
    <property type="term" value="C:cyclin-dependent protein kinase holoenzyme complex"/>
    <property type="evidence" value="ECO:0007669"/>
    <property type="project" value="TreeGrafter"/>
</dbReference>